<organism evidence="3 4">
    <name type="scientific">Photobacterium galatheae</name>
    <dbReference type="NCBI Taxonomy" id="1654360"/>
    <lineage>
        <taxon>Bacteria</taxon>
        <taxon>Pseudomonadati</taxon>
        <taxon>Pseudomonadota</taxon>
        <taxon>Gammaproteobacteria</taxon>
        <taxon>Vibrionales</taxon>
        <taxon>Vibrionaceae</taxon>
        <taxon>Photobacterium</taxon>
    </lineage>
</organism>
<dbReference type="GO" id="GO:0008664">
    <property type="term" value="F:RNA 2',3'-cyclic 3'-phosphodiesterase activity"/>
    <property type="evidence" value="ECO:0007669"/>
    <property type="project" value="UniProtKB-EC"/>
</dbReference>
<sequence length="201" mass="23088">MTTLSDRADQNSTDVSQRMFFALPLNEPPAANQTPFQRLCQLKESFPGKGRTVPDANLHLTLAFLGQVTTQQRDQLLALVDPLEIPAFAILFNHLGYWKRSKVLWLGSEETPDALLMLTQQLSQCAQAVGLPQEDRTYRPHITLRRNVWHRPAQQEAQDTFHFHFQRFGLYISDPSRSGVNYRLAREWSLISEENAPQDRT</sequence>
<dbReference type="InterPro" id="IPR009097">
    <property type="entry name" value="Cyclic_Pdiesterase"/>
</dbReference>
<dbReference type="NCBIfam" id="TIGR02258">
    <property type="entry name" value="2_5_ligase"/>
    <property type="match status" value="1"/>
</dbReference>
<dbReference type="InterPro" id="IPR004175">
    <property type="entry name" value="RNA_CPDase"/>
</dbReference>
<protein>
    <recommendedName>
        <fullName evidence="2">RNA 2',3'-cyclic phosphodiesterase</fullName>
        <shortName evidence="2">RNA 2',3'-CPDase</shortName>
        <ecNumber evidence="2">3.1.4.58</ecNumber>
    </recommendedName>
</protein>
<dbReference type="HAMAP" id="MF_01940">
    <property type="entry name" value="RNA_CPDase"/>
    <property type="match status" value="1"/>
</dbReference>
<evidence type="ECO:0000256" key="2">
    <source>
        <dbReference type="HAMAP-Rule" id="MF_01940"/>
    </source>
</evidence>
<dbReference type="STRING" id="1654360.EA58_04820"/>
<dbReference type="EMBL" id="JMIB01000006">
    <property type="protein sequence ID" value="KDM92693.1"/>
    <property type="molecule type" value="Genomic_DNA"/>
</dbReference>
<dbReference type="GO" id="GO:0004113">
    <property type="term" value="F:2',3'-cyclic-nucleotide 3'-phosphodiesterase activity"/>
    <property type="evidence" value="ECO:0007669"/>
    <property type="project" value="InterPro"/>
</dbReference>
<dbReference type="EC" id="3.1.4.58" evidence="2"/>
<feature type="short sequence motif" description="HXTX 1" evidence="2">
    <location>
        <begin position="59"/>
        <end position="62"/>
    </location>
</feature>
<keyword evidence="4" id="KW-1185">Reference proteome</keyword>
<evidence type="ECO:0000313" key="4">
    <source>
        <dbReference type="Proteomes" id="UP000027192"/>
    </source>
</evidence>
<dbReference type="RefSeq" id="WP_051641898.1">
    <property type="nucleotide sequence ID" value="NZ_JAGSGC010000005.1"/>
</dbReference>
<evidence type="ECO:0000256" key="1">
    <source>
        <dbReference type="ARBA" id="ARBA00022801"/>
    </source>
</evidence>
<evidence type="ECO:0000313" key="3">
    <source>
        <dbReference type="EMBL" id="KDM92693.1"/>
    </source>
</evidence>
<dbReference type="Pfam" id="PF13563">
    <property type="entry name" value="2_5_RNA_ligase2"/>
    <property type="match status" value="1"/>
</dbReference>
<dbReference type="PANTHER" id="PTHR35561:SF1">
    <property type="entry name" value="RNA 2',3'-CYCLIC PHOSPHODIESTERASE"/>
    <property type="match status" value="1"/>
</dbReference>
<feature type="active site" description="Proton donor" evidence="2">
    <location>
        <position position="59"/>
    </location>
</feature>
<keyword evidence="1 2" id="KW-0378">Hydrolase</keyword>
<feature type="short sequence motif" description="HXTX 2" evidence="2">
    <location>
        <begin position="141"/>
        <end position="144"/>
    </location>
</feature>
<comment type="caution">
    <text evidence="3">The sequence shown here is derived from an EMBL/GenBank/DDBJ whole genome shotgun (WGS) entry which is preliminary data.</text>
</comment>
<dbReference type="SUPFAM" id="SSF55144">
    <property type="entry name" value="LigT-like"/>
    <property type="match status" value="1"/>
</dbReference>
<comment type="catalytic activity">
    <reaction evidence="2">
        <text>a 3'-end 2',3'-cyclophospho-ribonucleotide-RNA + H2O = a 3'-end 2'-phospho-ribonucleotide-RNA + H(+)</text>
        <dbReference type="Rhea" id="RHEA:11828"/>
        <dbReference type="Rhea" id="RHEA-COMP:10464"/>
        <dbReference type="Rhea" id="RHEA-COMP:17353"/>
        <dbReference type="ChEBI" id="CHEBI:15377"/>
        <dbReference type="ChEBI" id="CHEBI:15378"/>
        <dbReference type="ChEBI" id="CHEBI:83064"/>
        <dbReference type="ChEBI" id="CHEBI:173113"/>
        <dbReference type="EC" id="3.1.4.58"/>
    </reaction>
</comment>
<dbReference type="PANTHER" id="PTHR35561">
    <property type="entry name" value="RNA 2',3'-CYCLIC PHOSPHODIESTERASE"/>
    <property type="match status" value="1"/>
</dbReference>
<comment type="function">
    <text evidence="2">Hydrolyzes RNA 2',3'-cyclic phosphodiester to an RNA 2'-phosphomonoester.</text>
</comment>
<feature type="active site" description="Proton acceptor" evidence="2">
    <location>
        <position position="141"/>
    </location>
</feature>
<comment type="similarity">
    <text evidence="2">Belongs to the 2H phosphoesterase superfamily. ThpR family.</text>
</comment>
<gene>
    <name evidence="3" type="ORF">EA58_04820</name>
</gene>
<dbReference type="Proteomes" id="UP000027192">
    <property type="component" value="Unassembled WGS sequence"/>
</dbReference>
<proteinExistence type="inferred from homology"/>
<dbReference type="OrthoDB" id="7061261at2"/>
<reference evidence="3 4" key="1">
    <citation type="submission" date="2014-04" db="EMBL/GenBank/DDBJ databases">
        <title>Draft genome sequence of Photobacterium halotolerans S2753: a solonamide, ngercheumicin and holomycin producer.</title>
        <authorList>
            <person name="Machado H.R."/>
            <person name="Gram L."/>
        </authorList>
    </citation>
    <scope>NUCLEOTIDE SEQUENCE [LARGE SCALE GENOMIC DNA]</scope>
    <source>
        <strain evidence="3 4">S2753</strain>
    </source>
</reference>
<dbReference type="AlphaFoldDB" id="A0A066RZA3"/>
<accession>A0A066RZA3</accession>
<name>A0A066RZA3_9GAMM</name>
<dbReference type="Gene3D" id="3.90.1140.10">
    <property type="entry name" value="Cyclic phosphodiesterase"/>
    <property type="match status" value="1"/>
</dbReference>